<proteinExistence type="predicted"/>
<dbReference type="eggNOG" id="COG2755">
    <property type="taxonomic scope" value="Bacteria"/>
</dbReference>
<organism evidence="4">
    <name type="scientific">Granulicella tundricola (strain ATCC BAA-1859 / DSM 23138 / MP5ACTX9)</name>
    <dbReference type="NCBI Taxonomy" id="1198114"/>
    <lineage>
        <taxon>Bacteria</taxon>
        <taxon>Pseudomonadati</taxon>
        <taxon>Acidobacteriota</taxon>
        <taxon>Terriglobia</taxon>
        <taxon>Terriglobales</taxon>
        <taxon>Acidobacteriaceae</taxon>
        <taxon>Granulicella</taxon>
    </lineage>
</organism>
<evidence type="ECO:0000313" key="4">
    <source>
        <dbReference type="Proteomes" id="UP000000343"/>
    </source>
</evidence>
<dbReference type="CDD" id="cd01830">
    <property type="entry name" value="XynE_like"/>
    <property type="match status" value="1"/>
</dbReference>
<evidence type="ECO:0000259" key="2">
    <source>
        <dbReference type="Pfam" id="PF13472"/>
    </source>
</evidence>
<dbReference type="GO" id="GO:0016788">
    <property type="term" value="F:hydrolase activity, acting on ester bonds"/>
    <property type="evidence" value="ECO:0007669"/>
    <property type="project" value="UniProtKB-ARBA"/>
</dbReference>
<feature type="chain" id="PRO_5003234081" evidence="1">
    <location>
        <begin position="28"/>
        <end position="419"/>
    </location>
</feature>
<dbReference type="InterPro" id="IPR013830">
    <property type="entry name" value="SGNH_hydro"/>
</dbReference>
<dbReference type="InterPro" id="IPR036514">
    <property type="entry name" value="SGNH_hydro_sf"/>
</dbReference>
<protein>
    <submittedName>
        <fullName evidence="3">Lipolytic protein G-D-S-L family</fullName>
    </submittedName>
</protein>
<evidence type="ECO:0000313" key="3">
    <source>
        <dbReference type="EMBL" id="ADW70236.1"/>
    </source>
</evidence>
<dbReference type="Proteomes" id="UP000000343">
    <property type="component" value="Chromosome"/>
</dbReference>
<dbReference type="PaxDb" id="1198114-AciX9_3225"/>
<feature type="domain" description="SGNH hydrolase-type esterase" evidence="2">
    <location>
        <begin position="211"/>
        <end position="405"/>
    </location>
</feature>
<name>E8X1K1_GRATM</name>
<dbReference type="AlphaFoldDB" id="E8X1K1"/>
<dbReference type="SUPFAM" id="SSF52266">
    <property type="entry name" value="SGNH hydrolase"/>
    <property type="match status" value="1"/>
</dbReference>
<reference evidence="4" key="1">
    <citation type="submission" date="2011-01" db="EMBL/GenBank/DDBJ databases">
        <title>Complete sequence of chromosome of Acidobacterium sp. MP5ACTX9.</title>
        <authorList>
            <consortium name="US DOE Joint Genome Institute"/>
            <person name="Lucas S."/>
            <person name="Copeland A."/>
            <person name="Lapidus A."/>
            <person name="Cheng J.-F."/>
            <person name="Goodwin L."/>
            <person name="Pitluck S."/>
            <person name="Teshima H."/>
            <person name="Detter J.C."/>
            <person name="Han C."/>
            <person name="Tapia R."/>
            <person name="Land M."/>
            <person name="Hauser L."/>
            <person name="Kyrpides N."/>
            <person name="Ivanova N."/>
            <person name="Ovchinnikova G."/>
            <person name="Pagani I."/>
            <person name="Rawat S.R."/>
            <person name="Mannisto M."/>
            <person name="Haggblom M.M."/>
            <person name="Woyke T."/>
        </authorList>
    </citation>
    <scope>NUCLEOTIDE SEQUENCE [LARGE SCALE GENOMIC DNA]</scope>
    <source>
        <strain evidence="4">MP5ACTX9</strain>
    </source>
</reference>
<dbReference type="KEGG" id="acm:AciX9_3225"/>
<keyword evidence="4" id="KW-1185">Reference proteome</keyword>
<dbReference type="PANTHER" id="PTHR43784">
    <property type="entry name" value="GDSL-LIKE LIPASE/ACYLHYDROLASE, PUTATIVE (AFU_ORTHOLOGUE AFUA_2G00820)-RELATED"/>
    <property type="match status" value="1"/>
</dbReference>
<dbReference type="STRING" id="1198114.AciX9_3225"/>
<dbReference type="EMBL" id="CP002480">
    <property type="protein sequence ID" value="ADW70236.1"/>
    <property type="molecule type" value="Genomic_DNA"/>
</dbReference>
<gene>
    <name evidence="3" type="ordered locus">AciX9_3225</name>
</gene>
<dbReference type="PANTHER" id="PTHR43784:SF2">
    <property type="entry name" value="GDSL-LIKE LIPASE_ACYLHYDROLASE, PUTATIVE (AFU_ORTHOLOGUE AFUA_2G00820)-RELATED"/>
    <property type="match status" value="1"/>
</dbReference>
<feature type="signal peptide" evidence="1">
    <location>
        <begin position="1"/>
        <end position="27"/>
    </location>
</feature>
<dbReference type="RefSeq" id="WP_013581548.1">
    <property type="nucleotide sequence ID" value="NC_015064.1"/>
</dbReference>
<dbReference type="HOGENOM" id="CLU_029872_1_0_0"/>
<dbReference type="InterPro" id="IPR053140">
    <property type="entry name" value="GDSL_Rv0518-like"/>
</dbReference>
<dbReference type="Pfam" id="PF13472">
    <property type="entry name" value="Lipase_GDSL_2"/>
    <property type="match status" value="1"/>
</dbReference>
<keyword evidence="1" id="KW-0732">Signal</keyword>
<evidence type="ECO:0000256" key="1">
    <source>
        <dbReference type="SAM" id="SignalP"/>
    </source>
</evidence>
<dbReference type="Gene3D" id="3.40.50.1110">
    <property type="entry name" value="SGNH hydrolase"/>
    <property type="match status" value="1"/>
</dbReference>
<sequence length="419" mass="43940">MMIAGSIQRSLLVCVCAVLGLAGTASAAKPKLEDHWVGTWATSPYQMDNAAGTMGGADMTIREIVHVSLGGPLLRVELTNEHGVEPLTIGGAHVALTTGRGDVSLVTSNALTFGGKDGITIPAGATAMSDPFALTLPPLSDLAVTLFVPAQPMTKVTFHGSAFQTNYLAPGNLLSGRTISSADGVKTSTSWFFLKGVDVKTTGDTGAIVTLGDSITDGAQSTVDANATWPDELARRLQGDKKTKGLGVLNEGIGGNRLLHDNAGPSALRRFDMDVLSRPGVKYLVVLEGINDIGHAYDPVKAYDVVTADDIIQALAQLAERAHVMGIKVYGATLTPYGGAKYASPAGEAVRQAYNNWIRTTKALDGFIDFEKVVMDPASPATFPAFSPAFNKADHLHPNDAGYKAMGDAIDLKLFTGKN</sequence>
<accession>E8X1K1</accession>